<dbReference type="EMBL" id="AOGT01001733">
    <property type="protein sequence ID" value="EMG47074.1"/>
    <property type="molecule type" value="Genomic_DNA"/>
</dbReference>
<feature type="domain" description="Chorein N-terminal" evidence="5">
    <location>
        <begin position="1"/>
        <end position="1674"/>
    </location>
</feature>
<keyword evidence="3" id="KW-0445">Lipid transport</keyword>
<comment type="caution">
    <text evidence="8">The sequence shown here is derived from an EMBL/GenBank/DDBJ whole genome shotgun (WGS) entry which is preliminary data.</text>
</comment>
<feature type="region of interest" description="Disordered" evidence="4">
    <location>
        <begin position="436"/>
        <end position="457"/>
    </location>
</feature>
<name>M3JXD5_CANMX</name>
<evidence type="ECO:0000256" key="3">
    <source>
        <dbReference type="ARBA" id="ARBA00023055"/>
    </source>
</evidence>
<dbReference type="Pfam" id="PF25036">
    <property type="entry name" value="VPS13_VAB"/>
    <property type="match status" value="1"/>
</dbReference>
<keyword evidence="9" id="KW-1185">Reference proteome</keyword>
<feature type="domain" description="Vacuolar protein sorting-associated protein 13 VPS13 adaptor binding" evidence="6">
    <location>
        <begin position="1873"/>
        <end position="2443"/>
    </location>
</feature>
<dbReference type="OMA" id="SGWRPIR"/>
<dbReference type="GO" id="GO:0045324">
    <property type="term" value="P:late endosome to vacuole transport"/>
    <property type="evidence" value="ECO:0007669"/>
    <property type="project" value="TreeGrafter"/>
</dbReference>
<dbReference type="GO" id="GO:0007005">
    <property type="term" value="P:mitochondrion organization"/>
    <property type="evidence" value="ECO:0007669"/>
    <property type="project" value="TreeGrafter"/>
</dbReference>
<dbReference type="PANTHER" id="PTHR16166:SF93">
    <property type="entry name" value="INTERMEMBRANE LIPID TRANSFER PROTEIN VPS13"/>
    <property type="match status" value="1"/>
</dbReference>
<dbReference type="PIRSF" id="PIRSF037235">
    <property type="entry name" value="VPS13_fungi"/>
    <property type="match status" value="1"/>
</dbReference>
<evidence type="ECO:0000259" key="5">
    <source>
        <dbReference type="Pfam" id="PF12624"/>
    </source>
</evidence>
<dbReference type="Pfam" id="PF12624">
    <property type="entry name" value="VPS13_N"/>
    <property type="match status" value="1"/>
</dbReference>
<comment type="similarity">
    <text evidence="1">Belongs to the VPS13 family.</text>
</comment>
<dbReference type="InterPro" id="IPR009543">
    <property type="entry name" value="VPS13_VAB"/>
</dbReference>
<evidence type="ECO:0000256" key="1">
    <source>
        <dbReference type="ARBA" id="ARBA00006545"/>
    </source>
</evidence>
<dbReference type="HOGENOM" id="CLU_000135_0_0_1"/>
<dbReference type="InterPro" id="IPR026854">
    <property type="entry name" value="VPS13_N"/>
</dbReference>
<evidence type="ECO:0000313" key="8">
    <source>
        <dbReference type="EMBL" id="EMG47074.1"/>
    </source>
</evidence>
<dbReference type="GO" id="GO:0006869">
    <property type="term" value="P:lipid transport"/>
    <property type="evidence" value="ECO:0007669"/>
    <property type="project" value="UniProtKB-KW"/>
</dbReference>
<sequence>MFESLVANLLNRVLGSYLENFDTNQLNIGIWSGDVKLRNLRLKKESLDKFKLPVDVKFGHLGELTLQIPWSNLKGKPVRIIIQDVYLLASPIVMQDFDLEEEEKRSQAVKQEKLSQLEAFLEAKSQELGEDLENESFVESLVTKIIDNLQVTIKNIHIRYEDDSILTESPYSIGFSLDELSAVSTDEDWVPSFINITQSLTRKLVTLSNLSCYMDTQNSKLYSHLNREEILSAFQSTMSDIEYLLKPVTGNGKLTVNKLGTTEKTPHIESDLFFEEFGVELNSQQYQDLLWTASKFHWIMKTEKFRKFRPKLPPSEAPKEWFKYAAESVLNEIHERNYKWSWAYFEKRRDQRKAYIKLWKLKLQGKITPEEQKELDDLEWDLPFEDIKLYRSFTRNELKKDKQHYSLYHSETKPAQTTNTSGGWFSGWWGAGNNTTTTTNKEDDASSHEECDDTDEKKLDLSLTDEQRKALYDAIDYDGSTATEVDIPAEWVKMKITARLDKGGLTIKRDKTTNLAEVVFEGCKTDFLERPNSFLAKFQMDEFRVEDGSGTSIYKHVVSVKQNSDIQTSHESFLQLAFENNPLDQSADSNLFAKLKSMTIYYNPKFIEEIVKFFTPPKIHLDTVGAIMNAAESTVEGLTAQTRIGLEYALEEHKTINVRLDLQAPLVILPLDPSSVKSPVAILDAGHISVMSDLVDKSKVKEYKEKDQYSKEDWKSLRTLMYDKFHVNLQDARFLVGHNIKTTMEQLYSDGKDRSAYMLDTFNLGLLLEVSILPDAQNLAQIRVGGNVPKIALSINDFQYKTLMQIIDAAIPNTDFDTSDDSSIFKAFGNHRGAGDIDMDEGNKQALTEKKKPVNNEQHQFEFNFSVDLVQISLSRCIDGVTLQSEPLADIIGESFNLNFYKTLTDMFLTLKVFDISLLDHIEKSGVPEFQKLISSNSDNETKNLLELNYNRKQRIVMFNKKEIEVFDQDVDMQIAVVKFVVTRKSYLSLLNFVLNTFTDPNAAPTPADELKHNAEDDEEAAPQKINVKVGLESIIMVLNEDGIKLATLQLSSAEIKVLLLPESMDVQGKLGAFTLHDEVNVGCPRDSPMRNLIKIDGDNLATFSYKTFDVVTESKPTVVQFETGAMTINFIESSFNRILSYLSQFLRMKAIYDSAREAAINQAAQLPAKLLFNLLIHAPTIVFPFEGSDNKRLVANLGEIYAHNEYKDVINAIEFGIRKVSLLSHIQFEEEDVVQDSHMVDELDIGFNIDYCEDYVKGTPTFTIDGKMPELDMHLTEIQLRMLTQLSESISQAFTFDDVDSNMEDVEEDAAYANEVLKHNTKMIQGDAPTGEQIATSKNEETSQSTEIPPDHQMVDLKFNVPRVALTIYNRTEGVCHLETCPLSLFAMTGLVCKFDMTQDTHFKSNVKVKSFVVEDVRKNTDSKFPVIIPAADDVDNQFDVSISTSGPAENKNTTVMLTVEKPKTILALDYLFELQFFVNKATEPDSQIETIGSIPRQKSRTSVVSNSANAPSSPANAENTNVHEPSKLGFSINIIEPSVILLADDSKENTEAVVFRVGQILITQQNVISLAANNIGMYLMLMNEAENSRYRIIDDFSISFAHDSRGSTATDFLTNIQASIDPLIIRVSLRDIRLALAIFNRANQLYIKHQGLTQSADDSNDEYKFSKDFKKKLTQYAPSIVSAFSEEMEPVPRPEIPEGVVIVKGEELTASFGGLRFVLIGEVSELPILDLNVKPFEAHAINWSTDLSAEVHIEQFINIFNYARSAWEPLVEPWPIAVYASKTRHPKEQLLVEVISRQSAQITLTSKAIALLSQVSNLITSDEKLKPRGEDYPYIIVNETGYDVEVWSDVQNSNKKAEIKSWESIPWSFEDWRKIRENLDADDASSLGIKFLNTDYQDIDKITASSVGEELYVMYPPVDGIHNRLSVDIVLREDNVKVIKLRSTVVIENDADIPIVVGLGDDKELVIESKQAKSIPIDVVYSGRLRIKPNIHTPYGWSEEQLYWKDALKNSSSLKCPAENPGDKSIYYFQAEAVFDKDEALAKVYPHMSIVVSAPLEIENLLPFDFTYRLYDKKAKKDWTGSVRKGVKSYVHVVSLDNLLLLSVQPVNCTLQRSEFAIINHPKKSEFEREHTLTLQDANGRFLKLRIYYPRKQSDSTSLKVVVYSPYVILNRTNLNLIVNHHNNQVESYGGGSSNNSSDSERKITPIMFSFDKHGDTKNRATIKAEDTVWSQPMSFDALGQSNELKLQVLGKQREIDIGVSITEGEGKYNLTKVVSIAPRYIFMNKLEEELQLVEVGTTNPLNIKPGTSLPLYGLRCLEKKSIMVKFLSGSGPMSWSQPFCINDVGQLFIKVLKKDIGQVLVKCTIMLEDATIFIHVENGNDQWPYSIRNFTDEEFYIYQNDPNINANGEIVKSETPYKPIYYKIPPKSVMPYAYDYPNAIIKEIIVRSHGRERAVSLAEIGNLKPFRLPHTQDREQAIVDLNVVADGPTQSLIITNYDPSTSLYKLKGDAITSSTSVANGGTQFEAVENDENYHTKIVTKFDGLGLSLINTNDQELCYITLKGLEFRYNESDLYQTVSAKLKWIQIDNQLYGGIFPLILYPTVIPKTGKELNSHPALSGSICKVKDDSHGVLFIKYATLLLQEMTIEIDEDFLFALLDFSKFPGASWNKEQVDRLCDDNLNIPEPVKLSDTSDVYFEALHLQPIQTNLSFVRTERVNAEDKIASQSTVMFFVNVLTMAIGNINDAPIKLNALFIENIRVPTPILVDSIQTHYRQAFFYQLHNIIGSADFLGNPVGLFNLLSSGVIDIFYEPYQGFVLNDRPQELGIGLAKGGLSFVKKSVFGFSDSFAKVTGSIAKGLSVATMDKEFQERRRLNTRRNRPKHALYGFATGANSFFDSISSGLTGVATAPIEGASTEGAAGFFKGLGKGIVGLPTKTAIGFFDLASNVSEGIRNTTTVFDGEGLDKVRLPRYINPNGIIKPYSQREAQGQYRRDGRIAFVQINHIV</sequence>
<dbReference type="InterPro" id="IPR026847">
    <property type="entry name" value="VPS13"/>
</dbReference>
<dbReference type="Pfam" id="PF25037">
    <property type="entry name" value="VPS13_C"/>
    <property type="match status" value="1"/>
</dbReference>
<feature type="compositionally biased region" description="Basic and acidic residues" evidence="4">
    <location>
        <begin position="440"/>
        <end position="457"/>
    </location>
</feature>
<evidence type="ECO:0000313" key="9">
    <source>
        <dbReference type="Proteomes" id="UP000011777"/>
    </source>
</evidence>
<dbReference type="STRING" id="1245528.M3JXD5"/>
<organism evidence="8 9">
    <name type="scientific">Candida maltosa (strain Xu316)</name>
    <name type="common">Yeast</name>
    <dbReference type="NCBI Taxonomy" id="1245528"/>
    <lineage>
        <taxon>Eukaryota</taxon>
        <taxon>Fungi</taxon>
        <taxon>Dikarya</taxon>
        <taxon>Ascomycota</taxon>
        <taxon>Saccharomycotina</taxon>
        <taxon>Pichiomycetes</taxon>
        <taxon>Debaryomycetaceae</taxon>
        <taxon>Candida/Lodderomyces clade</taxon>
        <taxon>Candida</taxon>
    </lineage>
</organism>
<feature type="compositionally biased region" description="Polar residues" evidence="4">
    <location>
        <begin position="1334"/>
        <end position="1348"/>
    </location>
</feature>
<feature type="region of interest" description="Disordered" evidence="4">
    <location>
        <begin position="1328"/>
        <end position="1349"/>
    </location>
</feature>
<accession>M3JXD5</accession>
<dbReference type="GO" id="GO:0006623">
    <property type="term" value="P:protein targeting to vacuole"/>
    <property type="evidence" value="ECO:0007669"/>
    <property type="project" value="TreeGrafter"/>
</dbReference>
<dbReference type="OrthoDB" id="428159at2759"/>
<feature type="region of interest" description="Disordered" evidence="4">
    <location>
        <begin position="1491"/>
        <end position="1524"/>
    </location>
</feature>
<dbReference type="PANTHER" id="PTHR16166">
    <property type="entry name" value="VACUOLAR PROTEIN SORTING-ASSOCIATED PROTEIN VPS13"/>
    <property type="match status" value="1"/>
</dbReference>
<dbReference type="Proteomes" id="UP000011777">
    <property type="component" value="Unassembled WGS sequence"/>
</dbReference>
<feature type="domain" description="Intermembrane lipid transfer protein VPS13-like C-terminal" evidence="7">
    <location>
        <begin position="2969"/>
        <end position="2993"/>
    </location>
</feature>
<reference evidence="8 9" key="1">
    <citation type="submission" date="2013-02" db="EMBL/GenBank/DDBJ databases">
        <title>Genome sequence of Candida maltosa Xu316, a potential industrial strain for xylitol and ethanol production.</title>
        <authorList>
            <person name="Yu J."/>
            <person name="Wang Q."/>
            <person name="Geng X."/>
            <person name="Bao W."/>
            <person name="He P."/>
            <person name="Cai J."/>
        </authorList>
    </citation>
    <scope>NUCLEOTIDE SEQUENCE [LARGE SCALE GENOMIC DNA]</scope>
    <source>
        <strain evidence="9">Xu316</strain>
    </source>
</reference>
<evidence type="ECO:0000259" key="6">
    <source>
        <dbReference type="Pfam" id="PF25036"/>
    </source>
</evidence>
<dbReference type="eggNOG" id="KOG1809">
    <property type="taxonomic scope" value="Eukaryota"/>
</dbReference>
<evidence type="ECO:0000259" key="7">
    <source>
        <dbReference type="Pfam" id="PF25037"/>
    </source>
</evidence>
<evidence type="ECO:0000256" key="4">
    <source>
        <dbReference type="SAM" id="MobiDB-lite"/>
    </source>
</evidence>
<dbReference type="GO" id="GO:0045053">
    <property type="term" value="P:protein retention in Golgi apparatus"/>
    <property type="evidence" value="ECO:0007669"/>
    <property type="project" value="TreeGrafter"/>
</dbReference>
<evidence type="ECO:0008006" key="10">
    <source>
        <dbReference type="Google" id="ProtNLM"/>
    </source>
</evidence>
<dbReference type="InterPro" id="IPR017148">
    <property type="entry name" value="VPS13_fungi"/>
</dbReference>
<protein>
    <recommendedName>
        <fullName evidence="10">Vacuolar protein sorting-associated protein</fullName>
    </recommendedName>
</protein>
<feature type="compositionally biased region" description="Low complexity" evidence="4">
    <location>
        <begin position="1503"/>
        <end position="1522"/>
    </location>
</feature>
<dbReference type="InterPro" id="IPR056748">
    <property type="entry name" value="VPS13-like_C"/>
</dbReference>
<proteinExistence type="inferred from homology"/>
<evidence type="ECO:0000256" key="2">
    <source>
        <dbReference type="ARBA" id="ARBA00022448"/>
    </source>
</evidence>
<gene>
    <name evidence="8" type="ORF">G210_2649</name>
</gene>
<keyword evidence="2" id="KW-0813">Transport</keyword>